<organism evidence="1 2">
    <name type="scientific">Gaopeijia maritima</name>
    <dbReference type="NCBI Taxonomy" id="3119007"/>
    <lineage>
        <taxon>Bacteria</taxon>
        <taxon>Pseudomonadati</taxon>
        <taxon>Gemmatimonadota</taxon>
        <taxon>Longimicrobiia</taxon>
        <taxon>Gaopeijiales</taxon>
        <taxon>Gaopeijiaceae</taxon>
        <taxon>Gaopeijia</taxon>
    </lineage>
</organism>
<dbReference type="EMBL" id="JBBHLI010000001">
    <property type="protein sequence ID" value="MEK9499759.1"/>
    <property type="molecule type" value="Genomic_DNA"/>
</dbReference>
<dbReference type="Gene3D" id="2.40.400.10">
    <property type="entry name" value="Acetoacetate decarboxylase-like"/>
    <property type="match status" value="1"/>
</dbReference>
<keyword evidence="2" id="KW-1185">Reference proteome</keyword>
<evidence type="ECO:0000313" key="2">
    <source>
        <dbReference type="Proteomes" id="UP001484239"/>
    </source>
</evidence>
<evidence type="ECO:0000313" key="1">
    <source>
        <dbReference type="EMBL" id="MEK9499759.1"/>
    </source>
</evidence>
<reference evidence="1 2" key="1">
    <citation type="submission" date="2024-02" db="EMBL/GenBank/DDBJ databases">
        <title>A novel Gemmatimonadota bacterium.</title>
        <authorList>
            <person name="Du Z.-J."/>
            <person name="Ye Y.-Q."/>
        </authorList>
    </citation>
    <scope>NUCLEOTIDE SEQUENCE [LARGE SCALE GENOMIC DNA]</scope>
    <source>
        <strain evidence="1 2">DH-20</strain>
    </source>
</reference>
<accession>A0ABU9E6R2</accession>
<name>A0ABU9E6R2_9BACT</name>
<proteinExistence type="predicted"/>
<gene>
    <name evidence="1" type="ORF">WI372_02035</name>
</gene>
<dbReference type="InterPro" id="IPR023375">
    <property type="entry name" value="ADC_dom_sf"/>
</dbReference>
<dbReference type="Proteomes" id="UP001484239">
    <property type="component" value="Unassembled WGS sequence"/>
</dbReference>
<protein>
    <submittedName>
        <fullName evidence="1">Uncharacterized protein</fullName>
    </submittedName>
</protein>
<dbReference type="RefSeq" id="WP_405278208.1">
    <property type="nucleotide sequence ID" value="NZ_CP144380.1"/>
</dbReference>
<sequence>MVFTRYGFKNCVGGFFEMATSDARKLLPDHLEPMEAMHTRSVLAVLAFQFTESEVGEYDELVMAVITPPRVEPGKPLPKAAFFPFMVATSTEASREHAIERWRLPHYMKNVDFDFQESEGSMKLVVSDEGEPVVELTVTEHEFNPTVNPYHCFTVGGDDRFKVNIFMDAPHSEHDEESGELILHPHEMTAGLTLEEVATYPIREEWYRAGVQTFEEMERI</sequence>
<comment type="caution">
    <text evidence="1">The sequence shown here is derived from an EMBL/GenBank/DDBJ whole genome shotgun (WGS) entry which is preliminary data.</text>
</comment>